<protein>
    <submittedName>
        <fullName evidence="6">Sugar kinase</fullName>
    </submittedName>
</protein>
<evidence type="ECO:0000259" key="5">
    <source>
        <dbReference type="Pfam" id="PF00294"/>
    </source>
</evidence>
<dbReference type="PANTHER" id="PTHR10584">
    <property type="entry name" value="SUGAR KINASE"/>
    <property type="match status" value="1"/>
</dbReference>
<dbReference type="InterPro" id="IPR002173">
    <property type="entry name" value="Carboh/pur_kinase_PfkB_CS"/>
</dbReference>
<dbReference type="PRINTS" id="PR00990">
    <property type="entry name" value="RIBOKINASE"/>
</dbReference>
<dbReference type="Gene3D" id="3.40.1190.20">
    <property type="match status" value="1"/>
</dbReference>
<evidence type="ECO:0000256" key="2">
    <source>
        <dbReference type="ARBA" id="ARBA00022679"/>
    </source>
</evidence>
<dbReference type="SUPFAM" id="SSF53613">
    <property type="entry name" value="Ribokinase-like"/>
    <property type="match status" value="1"/>
</dbReference>
<evidence type="ECO:0000313" key="7">
    <source>
        <dbReference type="Proteomes" id="UP000754710"/>
    </source>
</evidence>
<dbReference type="GO" id="GO:0016301">
    <property type="term" value="F:kinase activity"/>
    <property type="evidence" value="ECO:0007669"/>
    <property type="project" value="UniProtKB-KW"/>
</dbReference>
<evidence type="ECO:0000313" key="6">
    <source>
        <dbReference type="EMBL" id="MBY9075535.1"/>
    </source>
</evidence>
<dbReference type="PANTHER" id="PTHR10584:SF167">
    <property type="entry name" value="PFKB DOMAIN PROTEIN"/>
    <property type="match status" value="1"/>
</dbReference>
<sequence length="322" mass="33702">MSRSLHVIGNVQLDVLASSVTRLPQPGGDDVIERIAVRPAGAAGNVSLALAALGVQHRLFGAVGDDQAGRWVADELRNAGVAADLQVYAGRETGISIALEAPGRERAFLTAHGVLADYDESDLPGEASQAGLVLVTGYFSLPGLRGDATRDLLRRAREQGAVTIFDTGWDPDDWTGDAVQEVLRMLPYVDVFLPNESEAVALTGQTDPRRAAEQLGEHCAGWVVVKLGERGVVARSPEGELVAVSAPPVTAIDTTGAGDSLAAGMLSELVDGADMTTALATGVRVASTVVGRESVSRYPARDELIPLLPHDLWQSGESAQIG</sequence>
<comment type="similarity">
    <text evidence="1 4">Belongs to the carbohydrate kinase PfkB family.</text>
</comment>
<keyword evidence="7" id="KW-1185">Reference proteome</keyword>
<evidence type="ECO:0000256" key="1">
    <source>
        <dbReference type="ARBA" id="ARBA00010688"/>
    </source>
</evidence>
<dbReference type="Pfam" id="PF00294">
    <property type="entry name" value="PfkB"/>
    <property type="match status" value="1"/>
</dbReference>
<reference evidence="6 7" key="1">
    <citation type="submission" date="2021-08" db="EMBL/GenBank/DDBJ databases">
        <title>Nocardioides bacterium WL0053 sp. nov., isolated from the sediment.</title>
        <authorList>
            <person name="Wang L."/>
            <person name="Zhang D."/>
            <person name="Zhang A."/>
        </authorList>
    </citation>
    <scope>NUCLEOTIDE SEQUENCE [LARGE SCALE GENOMIC DNA]</scope>
    <source>
        <strain evidence="6 7">WL0053</strain>
    </source>
</reference>
<feature type="domain" description="Carbohydrate kinase PfkB" evidence="5">
    <location>
        <begin position="7"/>
        <end position="296"/>
    </location>
</feature>
<dbReference type="CDD" id="cd01166">
    <property type="entry name" value="KdgK"/>
    <property type="match status" value="1"/>
</dbReference>
<evidence type="ECO:0000256" key="4">
    <source>
        <dbReference type="RuleBase" id="RU003704"/>
    </source>
</evidence>
<organism evidence="6 7">
    <name type="scientific">Nocardioides jiangsuensis</name>
    <dbReference type="NCBI Taxonomy" id="2866161"/>
    <lineage>
        <taxon>Bacteria</taxon>
        <taxon>Bacillati</taxon>
        <taxon>Actinomycetota</taxon>
        <taxon>Actinomycetes</taxon>
        <taxon>Propionibacteriales</taxon>
        <taxon>Nocardioidaceae</taxon>
        <taxon>Nocardioides</taxon>
    </lineage>
</organism>
<dbReference type="RefSeq" id="WP_221025271.1">
    <property type="nucleotide sequence ID" value="NZ_JAIEZQ010000002.1"/>
</dbReference>
<dbReference type="InterPro" id="IPR002139">
    <property type="entry name" value="Ribo/fructo_kinase"/>
</dbReference>
<name>A0ABS7RNQ2_9ACTN</name>
<keyword evidence="3 4" id="KW-0418">Kinase</keyword>
<dbReference type="Proteomes" id="UP000754710">
    <property type="component" value="Unassembled WGS sequence"/>
</dbReference>
<keyword evidence="2 4" id="KW-0808">Transferase</keyword>
<dbReference type="PROSITE" id="PS00584">
    <property type="entry name" value="PFKB_KINASES_2"/>
    <property type="match status" value="1"/>
</dbReference>
<proteinExistence type="inferred from homology"/>
<comment type="caution">
    <text evidence="6">The sequence shown here is derived from an EMBL/GenBank/DDBJ whole genome shotgun (WGS) entry which is preliminary data.</text>
</comment>
<dbReference type="PROSITE" id="PS00583">
    <property type="entry name" value="PFKB_KINASES_1"/>
    <property type="match status" value="1"/>
</dbReference>
<dbReference type="InterPro" id="IPR029056">
    <property type="entry name" value="Ribokinase-like"/>
</dbReference>
<accession>A0ABS7RNQ2</accession>
<gene>
    <name evidence="6" type="ORF">K1X13_11950</name>
</gene>
<dbReference type="InterPro" id="IPR011611">
    <property type="entry name" value="PfkB_dom"/>
</dbReference>
<evidence type="ECO:0000256" key="3">
    <source>
        <dbReference type="ARBA" id="ARBA00022777"/>
    </source>
</evidence>
<dbReference type="EMBL" id="JAIEZQ010000002">
    <property type="protein sequence ID" value="MBY9075535.1"/>
    <property type="molecule type" value="Genomic_DNA"/>
</dbReference>